<dbReference type="CDD" id="cd05804">
    <property type="entry name" value="StaR_like"/>
    <property type="match status" value="1"/>
</dbReference>
<dbReference type="PANTHER" id="PTHR16263:SF4">
    <property type="entry name" value="TETRATRICOPEPTIDE REPEAT PROTEIN 38"/>
    <property type="match status" value="1"/>
</dbReference>
<dbReference type="EMBL" id="CP118166">
    <property type="protein sequence ID" value="WDI33228.1"/>
    <property type="molecule type" value="Genomic_DNA"/>
</dbReference>
<dbReference type="Gene3D" id="1.25.40.10">
    <property type="entry name" value="Tetratricopeptide repeat domain"/>
    <property type="match status" value="1"/>
</dbReference>
<keyword evidence="4" id="KW-0802">TPR repeat</keyword>
<evidence type="ECO:0000256" key="2">
    <source>
        <dbReference type="ARBA" id="ARBA00019992"/>
    </source>
</evidence>
<gene>
    <name evidence="5" type="ORF">PUV54_08465</name>
</gene>
<evidence type="ECO:0000313" key="5">
    <source>
        <dbReference type="EMBL" id="WDI33228.1"/>
    </source>
</evidence>
<organism evidence="5 6">
    <name type="scientific">Hyphococcus flavus</name>
    <dbReference type="NCBI Taxonomy" id="1866326"/>
    <lineage>
        <taxon>Bacteria</taxon>
        <taxon>Pseudomonadati</taxon>
        <taxon>Pseudomonadota</taxon>
        <taxon>Alphaproteobacteria</taxon>
        <taxon>Parvularculales</taxon>
        <taxon>Parvularculaceae</taxon>
        <taxon>Hyphococcus</taxon>
    </lineage>
</organism>
<evidence type="ECO:0000256" key="4">
    <source>
        <dbReference type="ARBA" id="ARBA00022803"/>
    </source>
</evidence>
<name>A0AAE9ZHK8_9PROT</name>
<sequence>MSVRDCFDLPLTATCAASARGYDDYVSEFLSYGSNIRGLFEVADANEGSALVNAHAAALHLAFEGAEGWAAANQYLERMRAHEESATERERLFCSAVNAWAAQDFCSALVRLDELTVRWPADLCAIKWGQYHAFNLGDQAALLRLGQRAAIVHEETPYAHGMIAFALEQNHRLREAEEEGMRASEIAIDDAWAHHAVAHVLETEGRAKEGARWLDHCAHTWEKKGVFIRDHNWWHAALFQLALGRETEALEIFDERLWGAWPEFPQEQIGAVSMLWRLELRGVDVGERWAPVVEQARQRAGEHFFPFHDLHYLYALARAGTDGEADAFLSSLKLKEESVSEDTAYVWGKICFPAAEAIVAFTANDRDAAAEKLSPLLNDLHRIGGSHAQRHVFVETLEACTNASSSAAQSH</sequence>
<dbReference type="InterPro" id="IPR011990">
    <property type="entry name" value="TPR-like_helical_dom_sf"/>
</dbReference>
<reference evidence="5" key="1">
    <citation type="submission" date="2023-02" db="EMBL/GenBank/DDBJ databases">
        <title>Genome sequence of Hyphococcus flavus.</title>
        <authorList>
            <person name="Rong J.-C."/>
            <person name="Zhao Q."/>
            <person name="Yi M."/>
            <person name="Wu J.-Y."/>
        </authorList>
    </citation>
    <scope>NUCLEOTIDE SEQUENCE</scope>
    <source>
        <strain evidence="5">MCCC 1K03223</strain>
    </source>
</reference>
<comment type="similarity">
    <text evidence="1">Belongs to the TTC38 family.</text>
</comment>
<evidence type="ECO:0000256" key="1">
    <source>
        <dbReference type="ARBA" id="ARBA00005857"/>
    </source>
</evidence>
<evidence type="ECO:0000256" key="3">
    <source>
        <dbReference type="ARBA" id="ARBA00022737"/>
    </source>
</evidence>
<dbReference type="KEGG" id="hfl:PUV54_08465"/>
<keyword evidence="6" id="KW-1185">Reference proteome</keyword>
<proteinExistence type="inferred from homology"/>
<dbReference type="AlphaFoldDB" id="A0AAE9ZHK8"/>
<evidence type="ECO:0000313" key="6">
    <source>
        <dbReference type="Proteomes" id="UP001214043"/>
    </source>
</evidence>
<keyword evidence="3" id="KW-0677">Repeat</keyword>
<accession>A0AAE9ZHK8</accession>
<dbReference type="Proteomes" id="UP001214043">
    <property type="component" value="Chromosome"/>
</dbReference>
<dbReference type="InterPro" id="IPR033891">
    <property type="entry name" value="TTC38"/>
</dbReference>
<dbReference type="PANTHER" id="PTHR16263">
    <property type="entry name" value="TETRATRICOPEPTIDE REPEAT PROTEIN 38"/>
    <property type="match status" value="1"/>
</dbReference>
<dbReference type="RefSeq" id="WP_274495200.1">
    <property type="nucleotide sequence ID" value="NZ_CP118166.1"/>
</dbReference>
<dbReference type="SUPFAM" id="SSF48452">
    <property type="entry name" value="TPR-like"/>
    <property type="match status" value="1"/>
</dbReference>
<protein>
    <recommendedName>
        <fullName evidence="2">Tetratricopeptide repeat protein 38</fullName>
    </recommendedName>
</protein>